<organism evidence="2 3">
    <name type="scientific">Pseudoalteromonas spongiae</name>
    <dbReference type="NCBI Taxonomy" id="298657"/>
    <lineage>
        <taxon>Bacteria</taxon>
        <taxon>Pseudomonadati</taxon>
        <taxon>Pseudomonadota</taxon>
        <taxon>Gammaproteobacteria</taxon>
        <taxon>Alteromonadales</taxon>
        <taxon>Pseudoalteromonadaceae</taxon>
        <taxon>Pseudoalteromonas</taxon>
    </lineage>
</organism>
<feature type="signal peptide" evidence="1">
    <location>
        <begin position="1"/>
        <end position="20"/>
    </location>
</feature>
<feature type="chain" id="PRO_5046750157" description="DUF4402 domain-containing protein" evidence="1">
    <location>
        <begin position="21"/>
        <end position="157"/>
    </location>
</feature>
<dbReference type="RefSeq" id="WP_336434650.1">
    <property type="nucleotide sequence ID" value="NZ_JBAWKS010000001.1"/>
</dbReference>
<accession>A0ABU8EPE2</accession>
<sequence length="157" mass="17393">MRKLNLFIICVLLFSAKLHAGMKVLEMNPPRFNKLMPVYGTCELDVATKQLTNHTGKLCTAALGQPGYYILVAEKNTLVRITINKKESPHSDFDYSPKGIIKNDLNEEVVFSHGTVTIINSGNSGDIHIYVGGEVVAQSRLSGATKYNVEFDIDFET</sequence>
<keyword evidence="3" id="KW-1185">Reference proteome</keyword>
<reference evidence="2 3" key="1">
    <citation type="submission" date="2023-12" db="EMBL/GenBank/DDBJ databases">
        <title>Friends and Foes: Symbiotic and Algicidal bacterial influence on Karenia brevis blooms.</title>
        <authorList>
            <person name="Fei C."/>
            <person name="Mohamed A.R."/>
            <person name="Booker A."/>
            <person name="Arshad M."/>
            <person name="Klass S."/>
            <person name="Ahn S."/>
            <person name="Gilbert P.M."/>
            <person name="Heil C.A."/>
            <person name="Martinez J.M."/>
            <person name="Amin S.A."/>
        </authorList>
    </citation>
    <scope>NUCLEOTIDE SEQUENCE [LARGE SCALE GENOMIC DNA]</scope>
    <source>
        <strain evidence="2 3">CE15</strain>
    </source>
</reference>
<evidence type="ECO:0000313" key="3">
    <source>
        <dbReference type="Proteomes" id="UP001382455"/>
    </source>
</evidence>
<evidence type="ECO:0000313" key="2">
    <source>
        <dbReference type="EMBL" id="MEI4548829.1"/>
    </source>
</evidence>
<keyword evidence="1" id="KW-0732">Signal</keyword>
<protein>
    <recommendedName>
        <fullName evidence="4">DUF4402 domain-containing protein</fullName>
    </recommendedName>
</protein>
<dbReference type="EMBL" id="JBAWKS010000001">
    <property type="protein sequence ID" value="MEI4548829.1"/>
    <property type="molecule type" value="Genomic_DNA"/>
</dbReference>
<gene>
    <name evidence="2" type="ORF">WAE96_03770</name>
</gene>
<name>A0ABU8EPE2_9GAMM</name>
<evidence type="ECO:0008006" key="4">
    <source>
        <dbReference type="Google" id="ProtNLM"/>
    </source>
</evidence>
<evidence type="ECO:0000256" key="1">
    <source>
        <dbReference type="SAM" id="SignalP"/>
    </source>
</evidence>
<comment type="caution">
    <text evidence="2">The sequence shown here is derived from an EMBL/GenBank/DDBJ whole genome shotgun (WGS) entry which is preliminary data.</text>
</comment>
<dbReference type="Proteomes" id="UP001382455">
    <property type="component" value="Unassembled WGS sequence"/>
</dbReference>
<proteinExistence type="predicted"/>